<dbReference type="InterPro" id="IPR036872">
    <property type="entry name" value="CH_dom_sf"/>
</dbReference>
<comment type="caution">
    <text evidence="6">The sequence shown here is derived from an EMBL/GenBank/DDBJ whole genome shotgun (WGS) entry which is preliminary data.</text>
</comment>
<dbReference type="PANTHER" id="PTHR18947:SF28">
    <property type="entry name" value="GIRDIN, ISOFORM A"/>
    <property type="match status" value="1"/>
</dbReference>
<feature type="domain" description="Calponin-homology (CH)" evidence="5">
    <location>
        <begin position="2"/>
        <end position="116"/>
    </location>
</feature>
<proteinExistence type="predicted"/>
<comment type="subcellular location">
    <subcellularLocation>
        <location evidence="1">Cytoplasm</location>
    </subcellularLocation>
</comment>
<dbReference type="GO" id="GO:0005737">
    <property type="term" value="C:cytoplasm"/>
    <property type="evidence" value="ECO:0007669"/>
    <property type="project" value="UniProtKB-SubCell"/>
</dbReference>
<dbReference type="Proteomes" id="UP000187209">
    <property type="component" value="Unassembled WGS sequence"/>
</dbReference>
<evidence type="ECO:0000256" key="3">
    <source>
        <dbReference type="ARBA" id="ARBA00023054"/>
    </source>
</evidence>
<evidence type="ECO:0000313" key="7">
    <source>
        <dbReference type="Proteomes" id="UP000187209"/>
    </source>
</evidence>
<feature type="coiled-coil region" evidence="4">
    <location>
        <begin position="478"/>
        <end position="536"/>
    </location>
</feature>
<evidence type="ECO:0000256" key="1">
    <source>
        <dbReference type="ARBA" id="ARBA00004496"/>
    </source>
</evidence>
<reference evidence="6 7" key="1">
    <citation type="submission" date="2016-11" db="EMBL/GenBank/DDBJ databases">
        <title>The macronuclear genome of Stentor coeruleus: a giant cell with tiny introns.</title>
        <authorList>
            <person name="Slabodnick M."/>
            <person name="Ruby J.G."/>
            <person name="Reiff S.B."/>
            <person name="Swart E.C."/>
            <person name="Gosai S."/>
            <person name="Prabakaran S."/>
            <person name="Witkowska E."/>
            <person name="Larue G.E."/>
            <person name="Fisher S."/>
            <person name="Freeman R.M."/>
            <person name="Gunawardena J."/>
            <person name="Chu W."/>
            <person name="Stover N.A."/>
            <person name="Gregory B.D."/>
            <person name="Nowacki M."/>
            <person name="Derisi J."/>
            <person name="Roy S.W."/>
            <person name="Marshall W.F."/>
            <person name="Sood P."/>
        </authorList>
    </citation>
    <scope>NUCLEOTIDE SEQUENCE [LARGE SCALE GENOMIC DNA]</scope>
    <source>
        <strain evidence="6">WM001</strain>
    </source>
</reference>
<evidence type="ECO:0000259" key="5">
    <source>
        <dbReference type="PROSITE" id="PS50021"/>
    </source>
</evidence>
<name>A0A1R2AVC7_9CILI</name>
<dbReference type="GO" id="GO:0008017">
    <property type="term" value="F:microtubule binding"/>
    <property type="evidence" value="ECO:0007669"/>
    <property type="project" value="TreeGrafter"/>
</dbReference>
<dbReference type="CDD" id="cd22211">
    <property type="entry name" value="HkD_SF"/>
    <property type="match status" value="1"/>
</dbReference>
<dbReference type="Pfam" id="PF19047">
    <property type="entry name" value="HOOK_N"/>
    <property type="match status" value="1"/>
</dbReference>
<evidence type="ECO:0000256" key="2">
    <source>
        <dbReference type="ARBA" id="ARBA00022490"/>
    </source>
</evidence>
<dbReference type="GO" id="GO:0051959">
    <property type="term" value="F:dynein light intermediate chain binding"/>
    <property type="evidence" value="ECO:0007669"/>
    <property type="project" value="TreeGrafter"/>
</dbReference>
<dbReference type="InterPro" id="IPR043936">
    <property type="entry name" value="HOOK_N"/>
</dbReference>
<dbReference type="AlphaFoldDB" id="A0A1R2AVC7"/>
<organism evidence="6 7">
    <name type="scientific">Stentor coeruleus</name>
    <dbReference type="NCBI Taxonomy" id="5963"/>
    <lineage>
        <taxon>Eukaryota</taxon>
        <taxon>Sar</taxon>
        <taxon>Alveolata</taxon>
        <taxon>Ciliophora</taxon>
        <taxon>Postciliodesmatophora</taxon>
        <taxon>Heterotrichea</taxon>
        <taxon>Heterotrichida</taxon>
        <taxon>Stentoridae</taxon>
        <taxon>Stentor</taxon>
    </lineage>
</organism>
<dbReference type="PANTHER" id="PTHR18947">
    <property type="entry name" value="HOOK PROTEINS"/>
    <property type="match status" value="1"/>
</dbReference>
<keyword evidence="7" id="KW-1185">Reference proteome</keyword>
<evidence type="ECO:0000313" key="6">
    <source>
        <dbReference type="EMBL" id="OMJ68457.1"/>
    </source>
</evidence>
<dbReference type="GO" id="GO:0005815">
    <property type="term" value="C:microtubule organizing center"/>
    <property type="evidence" value="ECO:0007669"/>
    <property type="project" value="TreeGrafter"/>
</dbReference>
<evidence type="ECO:0000256" key="4">
    <source>
        <dbReference type="SAM" id="Coils"/>
    </source>
</evidence>
<gene>
    <name evidence="6" type="ORF">SteCoe_34086</name>
</gene>
<protein>
    <recommendedName>
        <fullName evidence="5">Calponin-homology (CH) domain-containing protein</fullName>
    </recommendedName>
</protein>
<dbReference type="GO" id="GO:0031122">
    <property type="term" value="P:cytoplasmic microtubule organization"/>
    <property type="evidence" value="ECO:0007669"/>
    <property type="project" value="TreeGrafter"/>
</dbReference>
<dbReference type="PROSITE" id="PS50021">
    <property type="entry name" value="CH"/>
    <property type="match status" value="1"/>
</dbReference>
<keyword evidence="2" id="KW-0963">Cytoplasm</keyword>
<sequence>MVDLGDCLIQWLNRNELGIQCKSLSDLSDGILLYELMSKVSPEYFDMECISIDVKNNWALKLGNLRRLKKALDKYLEEELKMSHTKLDRIDLPNLARKGNPDDAIKLFEAIFFAIIHCPQKQVYIKRMMELHESAQIILMAFIQKIIGEDNENPMGDSDLVRKEVEMLRNDKKKLSKQVFELEQEINGYIEDKARLAQQIQQLKGENERLYTDIEKKSEQETRHSVALVNELKTRLIEKDEQISDYHKSIDKMKKQYENEIAQLKDDIDVATAKNYQNMNADKTLQQYKKRLESLAGIKQKAADLQKQNENLMETVASQHTELEVLSSLRKQIVQYKEQVNKEKNRADTLSFNLENKEKMIKKYEKEIVEFRQKVSLLESKNQELMLDRQDSSHASEDSFVMQSEREIAMIPSQNRTFKSRQSCLPTAHEQIELTIRELNHQKTMIDTKKLEIKSYKERILMVIEEMHTRGYEYMGIIKQFENNNLILSEQIQVMNESLSEKEHEKVVHEQTMYELEEVKATKVTLLNDIKNLYTEKDAIHKKYLDCREEFFVLQASVNSKDMTVRELELELRVIRDKIGAYEQKEKVYVNELASLRRNSVTNSGGSQQLMEFEREMIALRNDNSELQQRLEQKNKVINEVTTAKEEAIKKLQLENNEIKEKCKQEIEMKNQEFMQQSEEAVNELMKQREQLAAKLQFERRNTMIGWQRAMSIKDPTLLISEEIFKLREALVEKEKEITRVTKNNKELKMCWKDSAKLLKSVWKQLGDETKKIEEAVRKRHG</sequence>
<feature type="coiled-coil region" evidence="4">
    <location>
        <begin position="158"/>
        <end position="220"/>
    </location>
</feature>
<dbReference type="GO" id="GO:0030705">
    <property type="term" value="P:cytoskeleton-dependent intracellular transport"/>
    <property type="evidence" value="ECO:0007669"/>
    <property type="project" value="InterPro"/>
</dbReference>
<feature type="coiled-coil region" evidence="4">
    <location>
        <begin position="247"/>
        <end position="388"/>
    </location>
</feature>
<keyword evidence="3 4" id="KW-0175">Coiled coil</keyword>
<dbReference type="InterPro" id="IPR001715">
    <property type="entry name" value="CH_dom"/>
</dbReference>
<dbReference type="EMBL" id="MPUH01001328">
    <property type="protein sequence ID" value="OMJ68457.1"/>
    <property type="molecule type" value="Genomic_DNA"/>
</dbReference>
<accession>A0A1R2AVC7</accession>
<dbReference type="SUPFAM" id="SSF116907">
    <property type="entry name" value="Hook domain"/>
    <property type="match status" value="1"/>
</dbReference>
<feature type="coiled-coil region" evidence="4">
    <location>
        <begin position="610"/>
        <end position="744"/>
    </location>
</feature>
<dbReference type="OrthoDB" id="296466at2759"/>
<dbReference type="Gene3D" id="1.10.418.10">
    <property type="entry name" value="Calponin-like domain"/>
    <property type="match status" value="1"/>
</dbReference>